<dbReference type="InParanoid" id="A0A5J5ERS9"/>
<feature type="region of interest" description="Disordered" evidence="1">
    <location>
        <begin position="549"/>
        <end position="591"/>
    </location>
</feature>
<feature type="compositionally biased region" description="Acidic residues" evidence="1">
    <location>
        <begin position="399"/>
        <end position="410"/>
    </location>
</feature>
<dbReference type="SMART" id="SM00976">
    <property type="entry name" value="Telo_bind"/>
    <property type="match status" value="1"/>
</dbReference>
<gene>
    <name evidence="3" type="ORF">FN846DRAFT_958097</name>
</gene>
<feature type="region of interest" description="Disordered" evidence="1">
    <location>
        <begin position="224"/>
        <end position="247"/>
    </location>
</feature>
<dbReference type="CDD" id="cd04497">
    <property type="entry name" value="hPOT1_OB1_like"/>
    <property type="match status" value="1"/>
</dbReference>
<dbReference type="Pfam" id="PF02765">
    <property type="entry name" value="POT1"/>
    <property type="match status" value="1"/>
</dbReference>
<name>A0A5J5ERS9_9PEZI</name>
<dbReference type="AlphaFoldDB" id="A0A5J5ERS9"/>
<comment type="caution">
    <text evidence="3">The sequence shown here is derived from an EMBL/GenBank/DDBJ whole genome shotgun (WGS) entry which is preliminary data.</text>
</comment>
<feature type="compositionally biased region" description="Polar residues" evidence="1">
    <location>
        <begin position="348"/>
        <end position="361"/>
    </location>
</feature>
<proteinExistence type="predicted"/>
<dbReference type="InterPro" id="IPR012340">
    <property type="entry name" value="NA-bd_OB-fold"/>
</dbReference>
<feature type="compositionally biased region" description="Low complexity" evidence="1">
    <location>
        <begin position="466"/>
        <end position="476"/>
    </location>
</feature>
<organism evidence="3 4">
    <name type="scientific">Sphaerosporella brunnea</name>
    <dbReference type="NCBI Taxonomy" id="1250544"/>
    <lineage>
        <taxon>Eukaryota</taxon>
        <taxon>Fungi</taxon>
        <taxon>Dikarya</taxon>
        <taxon>Ascomycota</taxon>
        <taxon>Pezizomycotina</taxon>
        <taxon>Pezizomycetes</taxon>
        <taxon>Pezizales</taxon>
        <taxon>Pyronemataceae</taxon>
        <taxon>Sphaerosporella</taxon>
    </lineage>
</organism>
<keyword evidence="4" id="KW-1185">Reference proteome</keyword>
<sequence length="754" mass="82215">MSADAPSSPEFSSQWPTMKLPLASLGPDTSSSSSFLEGVVSLLWPFSLSNVTLSLLVCEEDVRLRGSKGQLRVNFRGACARALDSKKVQIGNTVQISLEGAEFEPLENATPRDVPWAIAFSTRLVMKFKNSEGWDSIEVDSPDEEMGSFVTTIPDDEFMYAQPSPAPATPSRQDEVWTFKRKGDLLANSPLHLQRLFGEEEEDIDLDLGRPRKKPRFSNSFRLVDRTPSPELEGGSPIESFMGPSGDDKEAARLAAMTSSPLAIYRDEPTVVKVSGGHPTWISMPPSPLPGIDEGLADEQDGEIPGSPSLRPVPSPQLPLVSPFLEPRELSVGMNLDSGAQGEEPETLDTTRISIEVQNPTPLKETSYEHIDAKDGAPSPAPSVVEGSRPTSSAGASESEIDSLFDELSDREDASRQRPRSRSPLPSPSPLRKVQLAKSPDRPTTPLKRTKLSLQITSTPSQPFGTPATATPATPHLYLPTPSPRISTSDHAGFPFSAPPKLDFGVRRASMDVPIETLRGQKRKLLRQTLDSASTDLSAYFGRPKQTAIEEESTAQKENLASEPITPATEEVSETFAPPPRRESSDQFKSGITTPLSDFPPLVFLSWGATVDVIGVVSQFSPVARAESGPKDYYMAIRIVDSSLQSGIIMRIFRPYREALPEVDVGDVVLLRSFKTVSQKRKLMGVSTENSAWAVWKNHGKERPAMCAGPPVEYGDEEEAYVENIGAWYAGLSEKKRAEMESKSREELAAGAKK</sequence>
<reference evidence="3 4" key="1">
    <citation type="submission" date="2019-09" db="EMBL/GenBank/DDBJ databases">
        <title>Draft genome of the ectomycorrhizal ascomycete Sphaerosporella brunnea.</title>
        <authorList>
            <consortium name="DOE Joint Genome Institute"/>
            <person name="Benucci G.M."/>
            <person name="Marozzi G."/>
            <person name="Antonielli L."/>
            <person name="Sanchez S."/>
            <person name="Marco P."/>
            <person name="Wang X."/>
            <person name="Falini L.B."/>
            <person name="Barry K."/>
            <person name="Haridas S."/>
            <person name="Lipzen A."/>
            <person name="Labutti K."/>
            <person name="Grigoriev I.V."/>
            <person name="Murat C."/>
            <person name="Martin F."/>
            <person name="Albertini E."/>
            <person name="Donnini D."/>
            <person name="Bonito G."/>
        </authorList>
    </citation>
    <scope>NUCLEOTIDE SEQUENCE [LARGE SCALE GENOMIC DNA]</scope>
    <source>
        <strain evidence="3 4">Sb_GMNB300</strain>
    </source>
</reference>
<dbReference type="InterPro" id="IPR011564">
    <property type="entry name" value="Telomer_end-bd_POT1/Cdc13"/>
</dbReference>
<feature type="compositionally biased region" description="Basic and acidic residues" evidence="1">
    <location>
        <begin position="366"/>
        <end position="375"/>
    </location>
</feature>
<dbReference type="Proteomes" id="UP000326924">
    <property type="component" value="Unassembled WGS sequence"/>
</dbReference>
<dbReference type="Gene3D" id="2.40.50.140">
    <property type="entry name" value="Nucleic acid-binding proteins"/>
    <property type="match status" value="1"/>
</dbReference>
<dbReference type="SUPFAM" id="SSF50249">
    <property type="entry name" value="Nucleic acid-binding proteins"/>
    <property type="match status" value="1"/>
</dbReference>
<dbReference type="GO" id="GO:0000723">
    <property type="term" value="P:telomere maintenance"/>
    <property type="evidence" value="ECO:0007669"/>
    <property type="project" value="InterPro"/>
</dbReference>
<dbReference type="GO" id="GO:0000781">
    <property type="term" value="C:chromosome, telomeric region"/>
    <property type="evidence" value="ECO:0007669"/>
    <property type="project" value="InterPro"/>
</dbReference>
<evidence type="ECO:0000256" key="1">
    <source>
        <dbReference type="SAM" id="MobiDB-lite"/>
    </source>
</evidence>
<dbReference type="GO" id="GO:0003677">
    <property type="term" value="F:DNA binding"/>
    <property type="evidence" value="ECO:0007669"/>
    <property type="project" value="InterPro"/>
</dbReference>
<protein>
    <recommendedName>
        <fullName evidence="2">Telomeric single stranded DNA binding POT1/Cdc13 domain-containing protein</fullName>
    </recommendedName>
</protein>
<dbReference type="OrthoDB" id="5363079at2759"/>
<feature type="region of interest" description="Disordered" evidence="1">
    <location>
        <begin position="277"/>
        <end position="476"/>
    </location>
</feature>
<feature type="compositionally biased region" description="Polar residues" evidence="1">
    <location>
        <begin position="452"/>
        <end position="464"/>
    </location>
</feature>
<evidence type="ECO:0000313" key="3">
    <source>
        <dbReference type="EMBL" id="KAA8900736.1"/>
    </source>
</evidence>
<evidence type="ECO:0000313" key="4">
    <source>
        <dbReference type="Proteomes" id="UP000326924"/>
    </source>
</evidence>
<evidence type="ECO:0000259" key="2">
    <source>
        <dbReference type="SMART" id="SM00976"/>
    </source>
</evidence>
<accession>A0A5J5ERS9</accession>
<feature type="domain" description="Telomeric single stranded DNA binding POT1/Cdc13" evidence="2">
    <location>
        <begin position="599"/>
        <end position="730"/>
    </location>
</feature>
<dbReference type="EMBL" id="VXIS01000150">
    <property type="protein sequence ID" value="KAA8900736.1"/>
    <property type="molecule type" value="Genomic_DNA"/>
</dbReference>